<dbReference type="InterPro" id="IPR025836">
    <property type="entry name" value="Zn_knuckle_CX2CX4HX4C"/>
</dbReference>
<evidence type="ECO:0000313" key="4">
    <source>
        <dbReference type="EMBL" id="KAK3003016.1"/>
    </source>
</evidence>
<keyword evidence="1" id="KW-0862">Zinc</keyword>
<comment type="caution">
    <text evidence="5">The sequence shown here is derived from an EMBL/GenBank/DDBJ whole genome shotgun (WGS) entry which is preliminary data.</text>
</comment>
<evidence type="ECO:0000313" key="6">
    <source>
        <dbReference type="Proteomes" id="UP001188597"/>
    </source>
</evidence>
<proteinExistence type="predicted"/>
<feature type="region of interest" description="Disordered" evidence="2">
    <location>
        <begin position="109"/>
        <end position="140"/>
    </location>
</feature>
<dbReference type="GO" id="GO:0003676">
    <property type="term" value="F:nucleic acid binding"/>
    <property type="evidence" value="ECO:0007669"/>
    <property type="project" value="InterPro"/>
</dbReference>
<protein>
    <recommendedName>
        <fullName evidence="3">CCHC-type domain-containing protein</fullName>
    </recommendedName>
</protein>
<accession>A0AA89AP87</accession>
<keyword evidence="6" id="KW-1185">Reference proteome</keyword>
<organism evidence="5 6">
    <name type="scientific">Escallonia herrerae</name>
    <dbReference type="NCBI Taxonomy" id="1293975"/>
    <lineage>
        <taxon>Eukaryota</taxon>
        <taxon>Viridiplantae</taxon>
        <taxon>Streptophyta</taxon>
        <taxon>Embryophyta</taxon>
        <taxon>Tracheophyta</taxon>
        <taxon>Spermatophyta</taxon>
        <taxon>Magnoliopsida</taxon>
        <taxon>eudicotyledons</taxon>
        <taxon>Gunneridae</taxon>
        <taxon>Pentapetalae</taxon>
        <taxon>asterids</taxon>
        <taxon>campanulids</taxon>
        <taxon>Escalloniales</taxon>
        <taxon>Escalloniaceae</taxon>
        <taxon>Escallonia</taxon>
    </lineage>
</organism>
<dbReference type="InterPro" id="IPR040256">
    <property type="entry name" value="At4g02000-like"/>
</dbReference>
<evidence type="ECO:0000256" key="1">
    <source>
        <dbReference type="PROSITE-ProRule" id="PRU00047"/>
    </source>
</evidence>
<evidence type="ECO:0000259" key="3">
    <source>
        <dbReference type="PROSITE" id="PS50158"/>
    </source>
</evidence>
<dbReference type="Pfam" id="PF14392">
    <property type="entry name" value="zf-CCHC_4"/>
    <property type="match status" value="1"/>
</dbReference>
<gene>
    <name evidence="5" type="ORF">RJ639_013251</name>
    <name evidence="4" type="ORF">RJ639_020073</name>
</gene>
<dbReference type="PANTHER" id="PTHR31286">
    <property type="entry name" value="GLYCINE-RICH CELL WALL STRUCTURAL PROTEIN 1.8-LIKE"/>
    <property type="match status" value="1"/>
</dbReference>
<sequence length="341" mass="37476">MDRDSGELIGNKVGRYMRVDLNEDGTGWGKFLRIRTLIDIRKPLMRGVLVKNGTDQLLVGIKYERLPNFCFHCGCLGHIEKDCDARYRLSQESQKKSSYGVWLKAEPDRKSFQKRSETSEVNDQTMTAGDETGTGKRTGADHVEDRIGKENFGVIQGENQELPATQGKGGTEPLATNTRTPNSPEPVTSAQPILATKSIEHPPTQKTQDPIKPSPSTATLPTGNTPSYEHPKKLQSTSFQSKSLSQSQMPTKPLSPNSELPSILQNKEHIPSCPIFTDQIKTPNHNPSHRNPTSTDIPTLALNPFPASMDIPASPATGVPQSARKVLANGKSWPVNQPSHR</sequence>
<dbReference type="Proteomes" id="UP001188597">
    <property type="component" value="Unassembled WGS sequence"/>
</dbReference>
<dbReference type="PROSITE" id="PS50158">
    <property type="entry name" value="ZF_CCHC"/>
    <property type="match status" value="1"/>
</dbReference>
<dbReference type="AlphaFoldDB" id="A0AA89AP87"/>
<keyword evidence="1" id="KW-0479">Metal-binding</keyword>
<feature type="compositionally biased region" description="Polar residues" evidence="2">
    <location>
        <begin position="174"/>
        <end position="191"/>
    </location>
</feature>
<reference evidence="5" key="1">
    <citation type="submission" date="2022-12" db="EMBL/GenBank/DDBJ databases">
        <title>Draft genome assemblies for two species of Escallonia (Escalloniales).</title>
        <authorList>
            <person name="Chanderbali A."/>
            <person name="Dervinis C."/>
            <person name="Anghel I."/>
            <person name="Soltis D."/>
            <person name="Soltis P."/>
            <person name="Zapata F."/>
        </authorList>
    </citation>
    <scope>NUCLEOTIDE SEQUENCE</scope>
    <source>
        <strain evidence="5">UCBG64.0493</strain>
        <tissue evidence="5">Leaf</tissue>
    </source>
</reference>
<feature type="compositionally biased region" description="Polar residues" evidence="2">
    <location>
        <begin position="254"/>
        <end position="265"/>
    </location>
</feature>
<feature type="domain" description="CCHC-type" evidence="3">
    <location>
        <begin position="70"/>
        <end position="83"/>
    </location>
</feature>
<dbReference type="EMBL" id="JAVXUP010001667">
    <property type="protein sequence ID" value="KAK3009208.1"/>
    <property type="molecule type" value="Genomic_DNA"/>
</dbReference>
<evidence type="ECO:0000313" key="5">
    <source>
        <dbReference type="EMBL" id="KAK3009208.1"/>
    </source>
</evidence>
<feature type="compositionally biased region" description="Polar residues" evidence="2">
    <location>
        <begin position="204"/>
        <end position="227"/>
    </location>
</feature>
<dbReference type="EMBL" id="JAVXUP010002489">
    <property type="protein sequence ID" value="KAK3003016.1"/>
    <property type="molecule type" value="Genomic_DNA"/>
</dbReference>
<feature type="region of interest" description="Disordered" evidence="2">
    <location>
        <begin position="154"/>
        <end position="341"/>
    </location>
</feature>
<dbReference type="GO" id="GO:0008270">
    <property type="term" value="F:zinc ion binding"/>
    <property type="evidence" value="ECO:0007669"/>
    <property type="project" value="UniProtKB-KW"/>
</dbReference>
<name>A0AA89AP87_9ASTE</name>
<dbReference type="InterPro" id="IPR001878">
    <property type="entry name" value="Znf_CCHC"/>
</dbReference>
<dbReference type="PANTHER" id="PTHR31286:SF62">
    <property type="entry name" value="ZINC FINGER, CCHC-TYPE-LIKE PROTEIN"/>
    <property type="match status" value="1"/>
</dbReference>
<feature type="compositionally biased region" description="Polar residues" evidence="2">
    <location>
        <begin position="279"/>
        <end position="297"/>
    </location>
</feature>
<feature type="compositionally biased region" description="Low complexity" evidence="2">
    <location>
        <begin position="234"/>
        <end position="248"/>
    </location>
</feature>
<feature type="compositionally biased region" description="Basic and acidic residues" evidence="2">
    <location>
        <begin position="109"/>
        <end position="118"/>
    </location>
</feature>
<evidence type="ECO:0000256" key="2">
    <source>
        <dbReference type="SAM" id="MobiDB-lite"/>
    </source>
</evidence>
<keyword evidence="1" id="KW-0863">Zinc-finger</keyword>